<evidence type="ECO:0000256" key="3">
    <source>
        <dbReference type="ARBA" id="ARBA00023125"/>
    </source>
</evidence>
<gene>
    <name evidence="6" type="ORF">RxyAA322_12900</name>
</gene>
<dbReference type="EMBL" id="AP019791">
    <property type="protein sequence ID" value="BBL79436.1"/>
    <property type="molecule type" value="Genomic_DNA"/>
</dbReference>
<organism evidence="6 7">
    <name type="scientific">Rubrobacter xylanophilus</name>
    <dbReference type="NCBI Taxonomy" id="49319"/>
    <lineage>
        <taxon>Bacteria</taxon>
        <taxon>Bacillati</taxon>
        <taxon>Actinomycetota</taxon>
        <taxon>Rubrobacteria</taxon>
        <taxon>Rubrobacterales</taxon>
        <taxon>Rubrobacteraceae</taxon>
        <taxon>Rubrobacter</taxon>
    </lineage>
</organism>
<proteinExistence type="predicted"/>
<dbReference type="PRINTS" id="PR00040">
    <property type="entry name" value="HTHMERR"/>
</dbReference>
<dbReference type="PANTHER" id="PTHR30204">
    <property type="entry name" value="REDOX-CYCLING DRUG-SENSING TRANSCRIPTIONAL ACTIVATOR SOXR"/>
    <property type="match status" value="1"/>
</dbReference>
<dbReference type="GO" id="GO:0003700">
    <property type="term" value="F:DNA-binding transcription factor activity"/>
    <property type="evidence" value="ECO:0007669"/>
    <property type="project" value="InterPro"/>
</dbReference>
<evidence type="ECO:0000259" key="5">
    <source>
        <dbReference type="PROSITE" id="PS50937"/>
    </source>
</evidence>
<name>A0A510HHG4_9ACTN</name>
<dbReference type="AlphaFoldDB" id="A0A510HHG4"/>
<dbReference type="PANTHER" id="PTHR30204:SF69">
    <property type="entry name" value="MERR-FAMILY TRANSCRIPTIONAL REGULATOR"/>
    <property type="match status" value="1"/>
</dbReference>
<dbReference type="Gene3D" id="1.10.1660.10">
    <property type="match status" value="1"/>
</dbReference>
<dbReference type="InterPro" id="IPR000551">
    <property type="entry name" value="MerR-type_HTH_dom"/>
</dbReference>
<dbReference type="Proteomes" id="UP000318065">
    <property type="component" value="Chromosome"/>
</dbReference>
<keyword evidence="7" id="KW-1185">Reference proteome</keyword>
<evidence type="ECO:0000256" key="4">
    <source>
        <dbReference type="ARBA" id="ARBA00023163"/>
    </source>
</evidence>
<feature type="domain" description="HTH merR-type" evidence="5">
    <location>
        <begin position="25"/>
        <end position="94"/>
    </location>
</feature>
<dbReference type="SMART" id="SM00422">
    <property type="entry name" value="HTH_MERR"/>
    <property type="match status" value="1"/>
</dbReference>
<dbReference type="PROSITE" id="PS50937">
    <property type="entry name" value="HTH_MERR_2"/>
    <property type="match status" value="1"/>
</dbReference>
<dbReference type="Pfam" id="PF13411">
    <property type="entry name" value="MerR_1"/>
    <property type="match status" value="1"/>
</dbReference>
<dbReference type="PROSITE" id="PS00552">
    <property type="entry name" value="HTH_MERR_1"/>
    <property type="match status" value="1"/>
</dbReference>
<dbReference type="InterPro" id="IPR047057">
    <property type="entry name" value="MerR_fam"/>
</dbReference>
<evidence type="ECO:0000256" key="2">
    <source>
        <dbReference type="ARBA" id="ARBA00023015"/>
    </source>
</evidence>
<dbReference type="GO" id="GO:0003677">
    <property type="term" value="F:DNA binding"/>
    <property type="evidence" value="ECO:0007669"/>
    <property type="project" value="UniProtKB-KW"/>
</dbReference>
<evidence type="ECO:0000313" key="6">
    <source>
        <dbReference type="EMBL" id="BBL79436.1"/>
    </source>
</evidence>
<keyword evidence="3" id="KW-0238">DNA-binding</keyword>
<evidence type="ECO:0000313" key="7">
    <source>
        <dbReference type="Proteomes" id="UP000318065"/>
    </source>
</evidence>
<accession>A0A510HHG4</accession>
<keyword evidence="4" id="KW-0804">Transcription</keyword>
<evidence type="ECO:0000256" key="1">
    <source>
        <dbReference type="ARBA" id="ARBA00022491"/>
    </source>
</evidence>
<dbReference type="RefSeq" id="WP_172620723.1">
    <property type="nucleotide sequence ID" value="NZ_AP019791.1"/>
</dbReference>
<dbReference type="SUPFAM" id="SSF46955">
    <property type="entry name" value="Putative DNA-binding domain"/>
    <property type="match status" value="1"/>
</dbReference>
<protein>
    <recommendedName>
        <fullName evidence="5">HTH merR-type domain-containing protein</fullName>
    </recommendedName>
</protein>
<sequence>MRVDLAPRTTFRLSVEMRYGRSREQLLIGEVAGLLGITPKAVRHYEKLGLLEQVERSESGYRLYTADDVVRLNRIKRLQTLGLSLERIKAILGRSDSGTELRHVLELLLGEVESQLEDLGQRRARLREMLAGKDLEEADDEPYALKLAHQHFGERLRHISPELLEQEKRFWGAMDAFRWPEGYREFQETLIRYLAERPEEYERLLGLGERFAALAGLSEDSREVDLLARDYAAYFEKNPFQEVLLEGAAWGPGPMESTLSKIMLGTMSPSQKKCMEMTQRLLSEKGNA</sequence>
<keyword evidence="1" id="KW-0678">Repressor</keyword>
<keyword evidence="2" id="KW-0805">Transcription regulation</keyword>
<reference evidence="6" key="1">
    <citation type="journal article" date="2019" name="Microbiol. Resour. Announc.">
        <title>Complete Genome Sequence of Rubrobacter xylanophilus Strain AA3-22, Isolated from Arima Onsen in Japan.</title>
        <authorList>
            <person name="Tomariguchi N."/>
            <person name="Miyazaki K."/>
        </authorList>
    </citation>
    <scope>NUCLEOTIDE SEQUENCE [LARGE SCALE GENOMIC DNA]</scope>
    <source>
        <strain evidence="6">AA3-22</strain>
    </source>
</reference>
<dbReference type="InterPro" id="IPR009061">
    <property type="entry name" value="DNA-bd_dom_put_sf"/>
</dbReference>